<sequence>MAKHCKTCPKLDRPEHLQPFVCLKCKYTTDRQYNMISHLRTHIGKAFTCSTCSKRFTTELGLNKHIKKSHRGYLFTCVLCSCKERSLADLYDHYSTMHRVDLPSKRCKCGEEFKRTDVFEKHLSKEHADMKTNNMKTRTITLKLY</sequence>
<reference evidence="7" key="1">
    <citation type="submission" date="2021-05" db="EMBL/GenBank/DDBJ databases">
        <authorList>
            <person name="Alioto T."/>
            <person name="Alioto T."/>
            <person name="Gomez Garrido J."/>
        </authorList>
    </citation>
    <scope>NUCLEOTIDE SEQUENCE</scope>
</reference>
<proteinExistence type="predicted"/>
<dbReference type="InterPro" id="IPR036236">
    <property type="entry name" value="Znf_C2H2_sf"/>
</dbReference>
<keyword evidence="1" id="KW-0479">Metal-binding</keyword>
<dbReference type="PROSITE" id="PS50157">
    <property type="entry name" value="ZINC_FINGER_C2H2_2"/>
    <property type="match status" value="2"/>
</dbReference>
<dbReference type="Gene3D" id="3.30.160.60">
    <property type="entry name" value="Classic Zinc Finger"/>
    <property type="match status" value="1"/>
</dbReference>
<keyword evidence="2" id="KW-0677">Repeat</keyword>
<organism evidence="7">
    <name type="scientific">Cacopsylla melanoneura</name>
    <dbReference type="NCBI Taxonomy" id="428564"/>
    <lineage>
        <taxon>Eukaryota</taxon>
        <taxon>Metazoa</taxon>
        <taxon>Ecdysozoa</taxon>
        <taxon>Arthropoda</taxon>
        <taxon>Hexapoda</taxon>
        <taxon>Insecta</taxon>
        <taxon>Pterygota</taxon>
        <taxon>Neoptera</taxon>
        <taxon>Paraneoptera</taxon>
        <taxon>Hemiptera</taxon>
        <taxon>Sternorrhyncha</taxon>
        <taxon>Psylloidea</taxon>
        <taxon>Psyllidae</taxon>
        <taxon>Psyllinae</taxon>
        <taxon>Cacopsylla</taxon>
    </lineage>
</organism>
<accession>A0A8D8Q4A1</accession>
<keyword evidence="3 5" id="KW-0863">Zinc-finger</keyword>
<evidence type="ECO:0000256" key="5">
    <source>
        <dbReference type="PROSITE-ProRule" id="PRU00042"/>
    </source>
</evidence>
<feature type="domain" description="C2H2-type" evidence="6">
    <location>
        <begin position="20"/>
        <end position="47"/>
    </location>
</feature>
<evidence type="ECO:0000256" key="4">
    <source>
        <dbReference type="ARBA" id="ARBA00022833"/>
    </source>
</evidence>
<dbReference type="EMBL" id="HBUF01058311">
    <property type="protein sequence ID" value="CAG6624854.1"/>
    <property type="molecule type" value="Transcribed_RNA"/>
</dbReference>
<dbReference type="Pfam" id="PF00096">
    <property type="entry name" value="zf-C2H2"/>
    <property type="match status" value="2"/>
</dbReference>
<dbReference type="GO" id="GO:0008270">
    <property type="term" value="F:zinc ion binding"/>
    <property type="evidence" value="ECO:0007669"/>
    <property type="project" value="UniProtKB-KW"/>
</dbReference>
<dbReference type="SMART" id="SM00355">
    <property type="entry name" value="ZnF_C2H2"/>
    <property type="match status" value="4"/>
</dbReference>
<evidence type="ECO:0000259" key="6">
    <source>
        <dbReference type="PROSITE" id="PS50157"/>
    </source>
</evidence>
<evidence type="ECO:0000256" key="1">
    <source>
        <dbReference type="ARBA" id="ARBA00022723"/>
    </source>
</evidence>
<dbReference type="PANTHER" id="PTHR24379">
    <property type="entry name" value="KRAB AND ZINC FINGER DOMAIN-CONTAINING"/>
    <property type="match status" value="1"/>
</dbReference>
<dbReference type="PROSITE" id="PS00028">
    <property type="entry name" value="ZINC_FINGER_C2H2_1"/>
    <property type="match status" value="1"/>
</dbReference>
<dbReference type="InterPro" id="IPR013087">
    <property type="entry name" value="Znf_C2H2_type"/>
</dbReference>
<dbReference type="EMBL" id="HBUF01367403">
    <property type="protein sequence ID" value="CAG6724334.1"/>
    <property type="molecule type" value="Transcribed_RNA"/>
</dbReference>
<dbReference type="AlphaFoldDB" id="A0A8D8Q4A1"/>
<dbReference type="EMBL" id="HBUF01058312">
    <property type="protein sequence ID" value="CAG6624855.1"/>
    <property type="molecule type" value="Transcribed_RNA"/>
</dbReference>
<evidence type="ECO:0000256" key="2">
    <source>
        <dbReference type="ARBA" id="ARBA00022737"/>
    </source>
</evidence>
<evidence type="ECO:0000256" key="3">
    <source>
        <dbReference type="ARBA" id="ARBA00022771"/>
    </source>
</evidence>
<protein>
    <submittedName>
        <fullName evidence="7">Zinc finger protein 337</fullName>
    </submittedName>
</protein>
<keyword evidence="4" id="KW-0862">Zinc</keyword>
<name>A0A8D8Q4A1_9HEMI</name>
<feature type="domain" description="C2H2-type" evidence="6">
    <location>
        <begin position="47"/>
        <end position="72"/>
    </location>
</feature>
<evidence type="ECO:0000313" key="7">
    <source>
        <dbReference type="EMBL" id="CAG6624854.1"/>
    </source>
</evidence>
<dbReference type="SUPFAM" id="SSF57667">
    <property type="entry name" value="beta-beta-alpha zinc fingers"/>
    <property type="match status" value="1"/>
</dbReference>
<dbReference type="PANTHER" id="PTHR24379:SF121">
    <property type="entry name" value="C2H2-TYPE DOMAIN-CONTAINING PROTEIN"/>
    <property type="match status" value="1"/>
</dbReference>